<dbReference type="PROSITE" id="PS50878">
    <property type="entry name" value="RT_POL"/>
    <property type="match status" value="1"/>
</dbReference>
<dbReference type="InterPro" id="IPR000477">
    <property type="entry name" value="RT_dom"/>
</dbReference>
<keyword evidence="5" id="KW-0255">Endonuclease</keyword>
<dbReference type="PANTHER" id="PTHR37984:SF7">
    <property type="entry name" value="INTEGRASE CATALYTIC DOMAIN-CONTAINING PROTEIN"/>
    <property type="match status" value="1"/>
</dbReference>
<dbReference type="GeneID" id="106816627"/>
<gene>
    <name evidence="11" type="primary">LOC106816627</name>
</gene>
<dbReference type="InterPro" id="IPR036397">
    <property type="entry name" value="RNaseH_sf"/>
</dbReference>
<name>A0ABM1EX15_PRICU</name>
<evidence type="ECO:0000313" key="11">
    <source>
        <dbReference type="RefSeq" id="XP_014676736.1"/>
    </source>
</evidence>
<evidence type="ECO:0000256" key="3">
    <source>
        <dbReference type="ARBA" id="ARBA00022695"/>
    </source>
</evidence>
<keyword evidence="6" id="KW-0378">Hydrolase</keyword>
<dbReference type="Pfam" id="PF00665">
    <property type="entry name" value="rve"/>
    <property type="match status" value="1"/>
</dbReference>
<keyword evidence="2" id="KW-0808">Transferase</keyword>
<evidence type="ECO:0000256" key="2">
    <source>
        <dbReference type="ARBA" id="ARBA00022679"/>
    </source>
</evidence>
<proteinExistence type="predicted"/>
<dbReference type="InterPro" id="IPR043502">
    <property type="entry name" value="DNA/RNA_pol_sf"/>
</dbReference>
<evidence type="ECO:0000256" key="7">
    <source>
        <dbReference type="ARBA" id="ARBA00022918"/>
    </source>
</evidence>
<accession>A0ABM1EX15</accession>
<dbReference type="PROSITE" id="PS50994">
    <property type="entry name" value="INTEGRASE"/>
    <property type="match status" value="1"/>
</dbReference>
<protein>
    <recommendedName>
        <fullName evidence="1">RNA-directed DNA polymerase</fullName>
        <ecNumber evidence="1">2.7.7.49</ecNumber>
    </recommendedName>
</protein>
<keyword evidence="7" id="KW-0695">RNA-directed DNA polymerase</keyword>
<evidence type="ECO:0000259" key="9">
    <source>
        <dbReference type="PROSITE" id="PS50994"/>
    </source>
</evidence>
<dbReference type="Proteomes" id="UP000695022">
    <property type="component" value="Unplaced"/>
</dbReference>
<dbReference type="InterPro" id="IPR041588">
    <property type="entry name" value="Integrase_H2C2"/>
</dbReference>
<evidence type="ECO:0000256" key="1">
    <source>
        <dbReference type="ARBA" id="ARBA00012493"/>
    </source>
</evidence>
<dbReference type="InterPro" id="IPR043128">
    <property type="entry name" value="Rev_trsase/Diguanyl_cyclase"/>
</dbReference>
<feature type="domain" description="Reverse transcriptase" evidence="8">
    <location>
        <begin position="236"/>
        <end position="412"/>
    </location>
</feature>
<dbReference type="EC" id="2.7.7.49" evidence="1"/>
<dbReference type="CDD" id="cd09274">
    <property type="entry name" value="RNase_HI_RT_Ty3"/>
    <property type="match status" value="1"/>
</dbReference>
<evidence type="ECO:0000256" key="4">
    <source>
        <dbReference type="ARBA" id="ARBA00022722"/>
    </source>
</evidence>
<dbReference type="PANTHER" id="PTHR37984">
    <property type="entry name" value="PROTEIN CBG26694"/>
    <property type="match status" value="1"/>
</dbReference>
<evidence type="ECO:0000313" key="10">
    <source>
        <dbReference type="Proteomes" id="UP000695022"/>
    </source>
</evidence>
<dbReference type="SUPFAM" id="SSF53098">
    <property type="entry name" value="Ribonuclease H-like"/>
    <property type="match status" value="1"/>
</dbReference>
<feature type="domain" description="Integrase catalytic" evidence="9">
    <location>
        <begin position="772"/>
        <end position="935"/>
    </location>
</feature>
<dbReference type="Gene3D" id="2.40.70.10">
    <property type="entry name" value="Acid Proteases"/>
    <property type="match status" value="1"/>
</dbReference>
<dbReference type="InterPro" id="IPR041373">
    <property type="entry name" value="RT_RNaseH"/>
</dbReference>
<organism evidence="10 11">
    <name type="scientific">Priapulus caudatus</name>
    <name type="common">Priapulid worm</name>
    <dbReference type="NCBI Taxonomy" id="37621"/>
    <lineage>
        <taxon>Eukaryota</taxon>
        <taxon>Metazoa</taxon>
        <taxon>Ecdysozoa</taxon>
        <taxon>Scalidophora</taxon>
        <taxon>Priapulida</taxon>
        <taxon>Priapulimorpha</taxon>
        <taxon>Priapulimorphida</taxon>
        <taxon>Priapulidae</taxon>
        <taxon>Priapulus</taxon>
    </lineage>
</organism>
<dbReference type="Pfam" id="PF17921">
    <property type="entry name" value="Integrase_H2C2"/>
    <property type="match status" value="1"/>
</dbReference>
<keyword evidence="10" id="KW-1185">Reference proteome</keyword>
<dbReference type="SUPFAM" id="SSF56672">
    <property type="entry name" value="DNA/RNA polymerases"/>
    <property type="match status" value="1"/>
</dbReference>
<dbReference type="CDD" id="cd01647">
    <property type="entry name" value="RT_LTR"/>
    <property type="match status" value="1"/>
</dbReference>
<dbReference type="Gene3D" id="3.30.420.10">
    <property type="entry name" value="Ribonuclease H-like superfamily/Ribonuclease H"/>
    <property type="match status" value="1"/>
</dbReference>
<evidence type="ECO:0000256" key="6">
    <source>
        <dbReference type="ARBA" id="ARBA00022801"/>
    </source>
</evidence>
<evidence type="ECO:0000259" key="8">
    <source>
        <dbReference type="PROSITE" id="PS50878"/>
    </source>
</evidence>
<dbReference type="InterPro" id="IPR050951">
    <property type="entry name" value="Retrovirus_Pol_polyprotein"/>
</dbReference>
<evidence type="ECO:0000256" key="5">
    <source>
        <dbReference type="ARBA" id="ARBA00022759"/>
    </source>
</evidence>
<dbReference type="RefSeq" id="XP_014676736.1">
    <property type="nucleotide sequence ID" value="XM_014821250.1"/>
</dbReference>
<keyword evidence="3" id="KW-0548">Nucleotidyltransferase</keyword>
<sequence length="964" mass="109540">MEERLIEQLIVGTNHKKIQEVLLGKDDKLKLEQALDVARFREATDSHMKQFDEASVDVTLGRKPSTPATLRVKVDTGAQGNLLPLRVFRRMYPEKLDSEGFPKTGSTTLCPTRLTAYNGSKIPQYGVIKIPCKFHSNSSLSEFYVTDSSGPAILGLPTLRALNLVTLNCAVQQCVVNSKEDLRQMFPDRFKGIGHFKGKFHITVDQSVPPVVHAPRRCPIHIKDELKHELDTMEQVGVIAKVSEPTDWVNSLAFSRKANGKLRVCLDPKDLNKAIKRPHYRTLTLEEITHKFAGATVFSLDARHGYWSVQLDEESSRLTTFNSPFGRYCFRRLPFGLNLSQDVFQERMDNILERCTGVVGIADDVAVVGRDQAEHDKNLIQVMSVAREEGLIFNYGKCEINRPSIKFFGMLYDADGVHPDADKVEAIQAMDTARSAKQLLEFLGMVTYLSPFLPHVSQLTAPLRELIKKDAVFEWTPSHQVAYDRIISLITREVSLSYFDPREPSVLQVDASSKGLGAVLIQRDKPIAFASKSLSECEQRYANIERELLAVVFGCEKFHTYLYGKRFVVQSDHKPLEMIHLKNISSAPQRLQRMLLRIQQYDLQLVYKPGKEVAVADALSRSPVSDSTTIDLDVKFHLVQFSEQRQHELRKATQSDSELQALESVILSGWPERQNELPTTLRQYWSYRDELSIQDGIIVKGERVVIPASMQCYILEKLHESHQGIEKTKMRARTCVFWKTCNPDIENMIKSCHICQQLQKKQSPEPLLQHTVPTRPWQMIGSDLFYLDGCEYIIYCDYYSKFPIIRKIHGRATGESVVSITKQVFAEQGIPETMISDNGPQYASYAFKRFTEDWDFRHITSSPHFPQSNGFIERQIQTTSIANNARFCGAFTTAFASRKYWNDFFHVVQRGPNLEAWPVISNVLTAPISKLMAAIMHQTTLQDFNYLVATVMSSHLGSMPGSRP</sequence>
<dbReference type="Pfam" id="PF17917">
    <property type="entry name" value="RT_RNaseH"/>
    <property type="match status" value="1"/>
</dbReference>
<keyword evidence="4" id="KW-0540">Nuclease</keyword>
<dbReference type="Pfam" id="PF00078">
    <property type="entry name" value="RVT_1"/>
    <property type="match status" value="1"/>
</dbReference>
<dbReference type="CDD" id="cd05481">
    <property type="entry name" value="retropepsin_like_LTR_1"/>
    <property type="match status" value="1"/>
</dbReference>
<dbReference type="Gene3D" id="3.10.10.10">
    <property type="entry name" value="HIV Type 1 Reverse Transcriptase, subunit A, domain 1"/>
    <property type="match status" value="1"/>
</dbReference>
<dbReference type="Gene3D" id="3.30.70.270">
    <property type="match status" value="2"/>
</dbReference>
<dbReference type="InterPro" id="IPR012337">
    <property type="entry name" value="RNaseH-like_sf"/>
</dbReference>
<reference evidence="11" key="1">
    <citation type="submission" date="2025-08" db="UniProtKB">
        <authorList>
            <consortium name="RefSeq"/>
        </authorList>
    </citation>
    <scope>IDENTIFICATION</scope>
</reference>
<dbReference type="InterPro" id="IPR001584">
    <property type="entry name" value="Integrase_cat-core"/>
</dbReference>
<dbReference type="InterPro" id="IPR021109">
    <property type="entry name" value="Peptidase_aspartic_dom_sf"/>
</dbReference>
<dbReference type="Gene3D" id="1.10.340.70">
    <property type="match status" value="1"/>
</dbReference>